<name>A0A3M7QRM8_BRAPC</name>
<comment type="caution">
    <text evidence="1">The sequence shown here is derived from an EMBL/GenBank/DDBJ whole genome shotgun (WGS) entry which is preliminary data.</text>
</comment>
<gene>
    <name evidence="1" type="ORF">BpHYR1_044451</name>
</gene>
<proteinExistence type="predicted"/>
<dbReference type="Proteomes" id="UP000276133">
    <property type="component" value="Unassembled WGS sequence"/>
</dbReference>
<reference evidence="1 2" key="1">
    <citation type="journal article" date="2018" name="Sci. Rep.">
        <title>Genomic signatures of local adaptation to the degree of environmental predictability in rotifers.</title>
        <authorList>
            <person name="Franch-Gras L."/>
            <person name="Hahn C."/>
            <person name="Garcia-Roger E.M."/>
            <person name="Carmona M.J."/>
            <person name="Serra M."/>
            <person name="Gomez A."/>
        </authorList>
    </citation>
    <scope>NUCLEOTIDE SEQUENCE [LARGE SCALE GENOMIC DNA]</scope>
    <source>
        <strain evidence="1">HYR1</strain>
    </source>
</reference>
<protein>
    <submittedName>
        <fullName evidence="1">Uncharacterized protein</fullName>
    </submittedName>
</protein>
<keyword evidence="2" id="KW-1185">Reference proteome</keyword>
<sequence length="63" mass="7120">MHRLNWRTVGHHAAFGRGTGRVGVVMQMMRPLLGVFEHESGVEQRKGLGVHAFVRVHSGRLEF</sequence>
<evidence type="ECO:0000313" key="2">
    <source>
        <dbReference type="Proteomes" id="UP000276133"/>
    </source>
</evidence>
<accession>A0A3M7QRM8</accession>
<evidence type="ECO:0000313" key="1">
    <source>
        <dbReference type="EMBL" id="RNA14046.1"/>
    </source>
</evidence>
<dbReference type="EMBL" id="REGN01005271">
    <property type="protein sequence ID" value="RNA14046.1"/>
    <property type="molecule type" value="Genomic_DNA"/>
</dbReference>
<organism evidence="1 2">
    <name type="scientific">Brachionus plicatilis</name>
    <name type="common">Marine rotifer</name>
    <name type="synonym">Brachionus muelleri</name>
    <dbReference type="NCBI Taxonomy" id="10195"/>
    <lineage>
        <taxon>Eukaryota</taxon>
        <taxon>Metazoa</taxon>
        <taxon>Spiralia</taxon>
        <taxon>Gnathifera</taxon>
        <taxon>Rotifera</taxon>
        <taxon>Eurotatoria</taxon>
        <taxon>Monogononta</taxon>
        <taxon>Pseudotrocha</taxon>
        <taxon>Ploima</taxon>
        <taxon>Brachionidae</taxon>
        <taxon>Brachionus</taxon>
    </lineage>
</organism>
<dbReference type="AlphaFoldDB" id="A0A3M7QRM8"/>